<evidence type="ECO:0000259" key="6">
    <source>
        <dbReference type="PROSITE" id="PS01124"/>
    </source>
</evidence>
<evidence type="ECO:0000256" key="4">
    <source>
        <dbReference type="SAM" id="MobiDB-lite"/>
    </source>
</evidence>
<keyword evidence="5" id="KW-0472">Membrane</keyword>
<evidence type="ECO:0000313" key="7">
    <source>
        <dbReference type="EMBL" id="MCA9728931.1"/>
    </source>
</evidence>
<evidence type="ECO:0000256" key="1">
    <source>
        <dbReference type="ARBA" id="ARBA00023015"/>
    </source>
</evidence>
<dbReference type="InterPro" id="IPR009057">
    <property type="entry name" value="Homeodomain-like_sf"/>
</dbReference>
<keyword evidence="1" id="KW-0805">Transcription regulation</keyword>
<reference evidence="7" key="2">
    <citation type="journal article" date="2021" name="Microbiome">
        <title>Successional dynamics and alternative stable states in a saline activated sludge microbial community over 9 years.</title>
        <authorList>
            <person name="Wang Y."/>
            <person name="Ye J."/>
            <person name="Ju F."/>
            <person name="Liu L."/>
            <person name="Boyd J.A."/>
            <person name="Deng Y."/>
            <person name="Parks D.H."/>
            <person name="Jiang X."/>
            <person name="Yin X."/>
            <person name="Woodcroft B.J."/>
            <person name="Tyson G.W."/>
            <person name="Hugenholtz P."/>
            <person name="Polz M.F."/>
            <person name="Zhang T."/>
        </authorList>
    </citation>
    <scope>NUCLEOTIDE SEQUENCE</scope>
    <source>
        <strain evidence="7">HKST-UBA01</strain>
    </source>
</reference>
<name>A0A956M313_UNCEI</name>
<dbReference type="InterPro" id="IPR018060">
    <property type="entry name" value="HTH_AraC"/>
</dbReference>
<dbReference type="EMBL" id="JAGQHR010000518">
    <property type="protein sequence ID" value="MCA9728931.1"/>
    <property type="molecule type" value="Genomic_DNA"/>
</dbReference>
<keyword evidence="2" id="KW-0238">DNA-binding</keyword>
<feature type="transmembrane region" description="Helical" evidence="5">
    <location>
        <begin position="19"/>
        <end position="39"/>
    </location>
</feature>
<dbReference type="GO" id="GO:0043565">
    <property type="term" value="F:sequence-specific DNA binding"/>
    <property type="evidence" value="ECO:0007669"/>
    <property type="project" value="InterPro"/>
</dbReference>
<protein>
    <submittedName>
        <fullName evidence="7">Helix-turn-helix transcriptional regulator</fullName>
    </submittedName>
</protein>
<evidence type="ECO:0000256" key="3">
    <source>
        <dbReference type="ARBA" id="ARBA00023163"/>
    </source>
</evidence>
<feature type="region of interest" description="Disordered" evidence="4">
    <location>
        <begin position="200"/>
        <end position="222"/>
    </location>
</feature>
<keyword evidence="5" id="KW-1133">Transmembrane helix</keyword>
<reference evidence="7" key="1">
    <citation type="submission" date="2020-04" db="EMBL/GenBank/DDBJ databases">
        <authorList>
            <person name="Zhang T."/>
        </authorList>
    </citation>
    <scope>NUCLEOTIDE SEQUENCE</scope>
    <source>
        <strain evidence="7">HKST-UBA01</strain>
    </source>
</reference>
<dbReference type="SMART" id="SM00342">
    <property type="entry name" value="HTH_ARAC"/>
    <property type="match status" value="1"/>
</dbReference>
<keyword evidence="3" id="KW-0804">Transcription</keyword>
<proteinExistence type="predicted"/>
<accession>A0A956M313</accession>
<dbReference type="Proteomes" id="UP000697710">
    <property type="component" value="Unassembled WGS sequence"/>
</dbReference>
<feature type="transmembrane region" description="Helical" evidence="5">
    <location>
        <begin position="140"/>
        <end position="165"/>
    </location>
</feature>
<dbReference type="PRINTS" id="PR00032">
    <property type="entry name" value="HTHARAC"/>
</dbReference>
<evidence type="ECO:0000256" key="2">
    <source>
        <dbReference type="ARBA" id="ARBA00023125"/>
    </source>
</evidence>
<dbReference type="Pfam" id="PF12833">
    <property type="entry name" value="HTH_18"/>
    <property type="match status" value="1"/>
</dbReference>
<keyword evidence="5" id="KW-0812">Transmembrane</keyword>
<evidence type="ECO:0000256" key="5">
    <source>
        <dbReference type="SAM" id="Phobius"/>
    </source>
</evidence>
<feature type="transmembrane region" description="Helical" evidence="5">
    <location>
        <begin position="171"/>
        <end position="192"/>
    </location>
</feature>
<comment type="caution">
    <text evidence="7">The sequence shown here is derived from an EMBL/GenBank/DDBJ whole genome shotgun (WGS) entry which is preliminary data.</text>
</comment>
<dbReference type="PANTHER" id="PTHR43280">
    <property type="entry name" value="ARAC-FAMILY TRANSCRIPTIONAL REGULATOR"/>
    <property type="match status" value="1"/>
</dbReference>
<dbReference type="PANTHER" id="PTHR43280:SF29">
    <property type="entry name" value="ARAC-FAMILY TRANSCRIPTIONAL REGULATOR"/>
    <property type="match status" value="1"/>
</dbReference>
<dbReference type="Gene3D" id="1.10.10.60">
    <property type="entry name" value="Homeodomain-like"/>
    <property type="match status" value="2"/>
</dbReference>
<dbReference type="PROSITE" id="PS00041">
    <property type="entry name" value="HTH_ARAC_FAMILY_1"/>
    <property type="match status" value="1"/>
</dbReference>
<dbReference type="GO" id="GO:0003700">
    <property type="term" value="F:DNA-binding transcription factor activity"/>
    <property type="evidence" value="ECO:0007669"/>
    <property type="project" value="InterPro"/>
</dbReference>
<dbReference type="InterPro" id="IPR018062">
    <property type="entry name" value="HTH_AraC-typ_CS"/>
</dbReference>
<feature type="domain" description="HTH araC/xylS-type" evidence="6">
    <location>
        <begin position="261"/>
        <end position="369"/>
    </location>
</feature>
<feature type="transmembrane region" description="Helical" evidence="5">
    <location>
        <begin position="60"/>
        <end position="81"/>
    </location>
</feature>
<organism evidence="7 8">
    <name type="scientific">Eiseniibacteriota bacterium</name>
    <dbReference type="NCBI Taxonomy" id="2212470"/>
    <lineage>
        <taxon>Bacteria</taxon>
        <taxon>Candidatus Eiseniibacteriota</taxon>
    </lineage>
</organism>
<dbReference type="AlphaFoldDB" id="A0A956M313"/>
<dbReference type="PROSITE" id="PS01124">
    <property type="entry name" value="HTH_ARAC_FAMILY_2"/>
    <property type="match status" value="1"/>
</dbReference>
<feature type="transmembrane region" description="Helical" evidence="5">
    <location>
        <begin position="101"/>
        <end position="119"/>
    </location>
</feature>
<gene>
    <name evidence="7" type="ORF">KC729_14665</name>
</gene>
<dbReference type="SUPFAM" id="SSF46689">
    <property type="entry name" value="Homeodomain-like"/>
    <property type="match status" value="1"/>
</dbReference>
<evidence type="ECO:0000313" key="8">
    <source>
        <dbReference type="Proteomes" id="UP000697710"/>
    </source>
</evidence>
<sequence>MSACLACYNGRFAVDDRGYVIFFSTPVMFLQGPLFYFYARALLGRSGGSRLSRVVHFLPAILIAVNCLPAYSGVIRGAIAIPPAMPSAPSQFLPIHGYLSWGLQLAQLAAYLVATHRLFGELRDRLRERESRSTIVEVDWLRRFATALGVLLVVSAISMLTMILARRHAVAMEYLVSLALTGIVHLVGVAALRHPRVLGTSADEQSRSDEAGPTDPSSKTEKVVAESFPSTSVEQVSSTMASPVANGSKYVRSGFPAADAPQIRVRLLDHMQRARPYLDPELGLSDLAESVGLSANHLSQLLNQELGMSYFDFINGYRVEEAKRMLVDPATRHLTILAIAFEAGFSSKGSFNRIFKERTGSTPSGYMKGAQIPDAQ</sequence>
<dbReference type="InterPro" id="IPR020449">
    <property type="entry name" value="Tscrpt_reg_AraC-type_HTH"/>
</dbReference>